<evidence type="ECO:0000313" key="2">
    <source>
        <dbReference type="Proteomes" id="UP001199469"/>
    </source>
</evidence>
<proteinExistence type="predicted"/>
<protein>
    <recommendedName>
        <fullName evidence="3">SUKH-3 immunity protein of toxin-antitoxin system</fullName>
    </recommendedName>
</protein>
<keyword evidence="2" id="KW-1185">Reference proteome</keyword>
<gene>
    <name evidence="1" type="ORF">LQ327_29000</name>
</gene>
<evidence type="ECO:0000313" key="1">
    <source>
        <dbReference type="EMBL" id="MCD2197416.1"/>
    </source>
</evidence>
<dbReference type="RefSeq" id="WP_230739458.1">
    <property type="nucleotide sequence ID" value="NZ_JAJNDB010000008.1"/>
</dbReference>
<comment type="caution">
    <text evidence="1">The sequence shown here is derived from an EMBL/GenBank/DDBJ whole genome shotgun (WGS) entry which is preliminary data.</text>
</comment>
<name>A0ABS8PGL2_9PSEU</name>
<evidence type="ECO:0008006" key="3">
    <source>
        <dbReference type="Google" id="ProtNLM"/>
    </source>
</evidence>
<dbReference type="Proteomes" id="UP001199469">
    <property type="component" value="Unassembled WGS sequence"/>
</dbReference>
<sequence length="92" mass="10286">MGIDVLPGWLEALGLSPPTVLVAHDPDEVGDDAEKLWCVVAGPEGWDVYWVEDGQRWSWTRFDEESTACFHLFGRLAWAQMMRGALRAGGPR</sequence>
<accession>A0ABS8PGL2</accession>
<dbReference type="EMBL" id="JAJNDB010000008">
    <property type="protein sequence ID" value="MCD2197416.1"/>
    <property type="molecule type" value="Genomic_DNA"/>
</dbReference>
<organism evidence="1 2">
    <name type="scientific">Actinomycetospora endophytica</name>
    <dbReference type="NCBI Taxonomy" id="2291215"/>
    <lineage>
        <taxon>Bacteria</taxon>
        <taxon>Bacillati</taxon>
        <taxon>Actinomycetota</taxon>
        <taxon>Actinomycetes</taxon>
        <taxon>Pseudonocardiales</taxon>
        <taxon>Pseudonocardiaceae</taxon>
        <taxon>Actinomycetospora</taxon>
    </lineage>
</organism>
<reference evidence="1 2" key="1">
    <citation type="submission" date="2021-11" db="EMBL/GenBank/DDBJ databases">
        <title>Draft genome sequence of Actinomycetospora sp. SF1 isolated from the rhizosphere soil.</title>
        <authorList>
            <person name="Duangmal K."/>
            <person name="Chantavorakit T."/>
        </authorList>
    </citation>
    <scope>NUCLEOTIDE SEQUENCE [LARGE SCALE GENOMIC DNA]</scope>
    <source>
        <strain evidence="1 2">TBRC 5722</strain>
    </source>
</reference>